<dbReference type="InterPro" id="IPR002347">
    <property type="entry name" value="SDR_fam"/>
</dbReference>
<dbReference type="PROSITE" id="PS00061">
    <property type="entry name" value="ADH_SHORT"/>
    <property type="match status" value="1"/>
</dbReference>
<keyword evidence="5" id="KW-1185">Reference proteome</keyword>
<protein>
    <submittedName>
        <fullName evidence="4">SDR family NAD(P)-dependent oxidoreductase</fullName>
    </submittedName>
</protein>
<dbReference type="PRINTS" id="PR00080">
    <property type="entry name" value="SDRFAMILY"/>
</dbReference>
<dbReference type="SUPFAM" id="SSF51735">
    <property type="entry name" value="NAD(P)-binding Rossmann-fold domains"/>
    <property type="match status" value="1"/>
</dbReference>
<dbReference type="Proteomes" id="UP001595758">
    <property type="component" value="Unassembled WGS sequence"/>
</dbReference>
<dbReference type="Gene3D" id="3.40.50.720">
    <property type="entry name" value="NAD(P)-binding Rossmann-like Domain"/>
    <property type="match status" value="1"/>
</dbReference>
<dbReference type="RefSeq" id="WP_382340128.1">
    <property type="nucleotide sequence ID" value="NZ_JBHSAB010000001.1"/>
</dbReference>
<dbReference type="PROSITE" id="PS51257">
    <property type="entry name" value="PROKAR_LIPOPROTEIN"/>
    <property type="match status" value="1"/>
</dbReference>
<name>A0ABV8CBE1_9GAMM</name>
<dbReference type="PANTHER" id="PTHR42901">
    <property type="entry name" value="ALCOHOL DEHYDROGENASE"/>
    <property type="match status" value="1"/>
</dbReference>
<reference evidence="5" key="1">
    <citation type="journal article" date="2019" name="Int. J. Syst. Evol. Microbiol.">
        <title>The Global Catalogue of Microorganisms (GCM) 10K type strain sequencing project: providing services to taxonomists for standard genome sequencing and annotation.</title>
        <authorList>
            <consortium name="The Broad Institute Genomics Platform"/>
            <consortium name="The Broad Institute Genome Sequencing Center for Infectious Disease"/>
            <person name="Wu L."/>
            <person name="Ma J."/>
        </authorList>
    </citation>
    <scope>NUCLEOTIDE SEQUENCE [LARGE SCALE GENOMIC DNA]</scope>
    <source>
        <strain evidence="5">CCUG 59858</strain>
    </source>
</reference>
<comment type="similarity">
    <text evidence="1 3">Belongs to the short-chain dehydrogenases/reductases (SDR) family.</text>
</comment>
<evidence type="ECO:0000313" key="5">
    <source>
        <dbReference type="Proteomes" id="UP001595758"/>
    </source>
</evidence>
<evidence type="ECO:0000256" key="3">
    <source>
        <dbReference type="RuleBase" id="RU000363"/>
    </source>
</evidence>
<comment type="caution">
    <text evidence="4">The sequence shown here is derived from an EMBL/GenBank/DDBJ whole genome shotgun (WGS) entry which is preliminary data.</text>
</comment>
<evidence type="ECO:0000256" key="2">
    <source>
        <dbReference type="ARBA" id="ARBA00023002"/>
    </source>
</evidence>
<accession>A0ABV8CBE1</accession>
<gene>
    <name evidence="4" type="ORF">ACFORL_00760</name>
</gene>
<dbReference type="InterPro" id="IPR036291">
    <property type="entry name" value="NAD(P)-bd_dom_sf"/>
</dbReference>
<dbReference type="PRINTS" id="PR00081">
    <property type="entry name" value="GDHRDH"/>
</dbReference>
<evidence type="ECO:0000313" key="4">
    <source>
        <dbReference type="EMBL" id="MFC3907608.1"/>
    </source>
</evidence>
<sequence length="260" mass="28300">MNNLNNKIILITGASSGIGQACANLLAANGAHLILTARRVDRLTALADQLSESCNIRCLPLQLDIRDREAVEKLINSLPSDWQSIYGLINNAGLALTTDPIQQGNTENWDTMIDTNLKGLLYISRSILPGMLARNAGHIVNIGSIAGQDCYVNGNVYSATKHAVRSITKSMRLDLAGSPVRVTEIAPGAVETEFSIVRWNDKQRADEFYQDFNPLLPHDIADAVLYCLTRPAHVDIAEMTIMATDQAGCSVISRKGRKSV</sequence>
<proteinExistence type="inferred from homology"/>
<organism evidence="4 5">
    <name type="scientific">Legionella dresdenensis</name>
    <dbReference type="NCBI Taxonomy" id="450200"/>
    <lineage>
        <taxon>Bacteria</taxon>
        <taxon>Pseudomonadati</taxon>
        <taxon>Pseudomonadota</taxon>
        <taxon>Gammaproteobacteria</taxon>
        <taxon>Legionellales</taxon>
        <taxon>Legionellaceae</taxon>
        <taxon>Legionella</taxon>
    </lineage>
</organism>
<dbReference type="Pfam" id="PF00106">
    <property type="entry name" value="adh_short"/>
    <property type="match status" value="1"/>
</dbReference>
<keyword evidence="2" id="KW-0560">Oxidoreductase</keyword>
<dbReference type="PANTHER" id="PTHR42901:SF1">
    <property type="entry name" value="ALCOHOL DEHYDROGENASE"/>
    <property type="match status" value="1"/>
</dbReference>
<evidence type="ECO:0000256" key="1">
    <source>
        <dbReference type="ARBA" id="ARBA00006484"/>
    </source>
</evidence>
<dbReference type="InterPro" id="IPR020904">
    <property type="entry name" value="Sc_DH/Rdtase_CS"/>
</dbReference>
<dbReference type="EMBL" id="JBHSAB010000001">
    <property type="protein sequence ID" value="MFC3907608.1"/>
    <property type="molecule type" value="Genomic_DNA"/>
</dbReference>